<evidence type="ECO:0000256" key="1">
    <source>
        <dbReference type="SAM" id="Phobius"/>
    </source>
</evidence>
<proteinExistence type="predicted"/>
<dbReference type="Proteomes" id="UP000827069">
    <property type="component" value="Chromosome"/>
</dbReference>
<reference evidence="2 3" key="1">
    <citation type="submission" date="2021-07" db="EMBL/GenBank/DDBJ databases">
        <title>FDA dAtabase for Regulatory Grade micrObial Sequences (FDA-ARGOS): Supporting development and validation of Infectious Disease Dx tests.</title>
        <authorList>
            <person name="Sproer C."/>
            <person name="Gronow S."/>
            <person name="Severitt S."/>
            <person name="Schroder I."/>
            <person name="Tallon L."/>
            <person name="Sadzewicz L."/>
            <person name="Zhao X."/>
            <person name="Boylan J."/>
            <person name="Ott S."/>
            <person name="Bowen H."/>
            <person name="Vavikolanu K."/>
            <person name="Mehta A."/>
            <person name="Aluvathingal J."/>
            <person name="Nadendla S."/>
            <person name="Lowell S."/>
            <person name="Myers T."/>
            <person name="Yan Y."/>
        </authorList>
    </citation>
    <scope>NUCLEOTIDE SEQUENCE [LARGE SCALE GENOMIC DNA]</scope>
    <source>
        <strain evidence="2 3">FDAARGOS_1401</strain>
    </source>
</reference>
<organism evidence="2 3">
    <name type="scientific">Acinetobacter septicus</name>
    <dbReference type="NCBI Taxonomy" id="465797"/>
    <lineage>
        <taxon>Bacteria</taxon>
        <taxon>Pseudomonadati</taxon>
        <taxon>Pseudomonadota</taxon>
        <taxon>Gammaproteobacteria</taxon>
        <taxon>Moraxellales</taxon>
        <taxon>Moraxellaceae</taxon>
        <taxon>Acinetobacter</taxon>
    </lineage>
</organism>
<dbReference type="EMBL" id="CP079898">
    <property type="protein sequence ID" value="QXZ23597.1"/>
    <property type="molecule type" value="Genomic_DNA"/>
</dbReference>
<gene>
    <name evidence="2" type="ORF">I6L31_02005</name>
</gene>
<evidence type="ECO:0000313" key="3">
    <source>
        <dbReference type="Proteomes" id="UP000827069"/>
    </source>
</evidence>
<feature type="transmembrane region" description="Helical" evidence="1">
    <location>
        <begin position="36"/>
        <end position="59"/>
    </location>
</feature>
<feature type="transmembrane region" description="Helical" evidence="1">
    <location>
        <begin position="116"/>
        <end position="135"/>
    </location>
</feature>
<feature type="transmembrane region" description="Helical" evidence="1">
    <location>
        <begin position="6"/>
        <end position="24"/>
    </location>
</feature>
<dbReference type="PANTHER" id="PTHR31446">
    <property type="entry name" value="ACID PHOSPHATASE/VANADIUM-DEPENDENT HALOPEROXIDASE-RELATED PROTEIN"/>
    <property type="match status" value="1"/>
</dbReference>
<keyword evidence="1" id="KW-0472">Membrane</keyword>
<keyword evidence="3" id="KW-1185">Reference proteome</keyword>
<name>A0ABD7F5Q4_9GAMM</name>
<dbReference type="RefSeq" id="WP_005004132.1">
    <property type="nucleotide sequence ID" value="NZ_CP079898.1"/>
</dbReference>
<protein>
    <submittedName>
        <fullName evidence="2">Divergent PAP2 family protein</fullName>
    </submittedName>
</protein>
<keyword evidence="1" id="KW-0812">Transmembrane</keyword>
<keyword evidence="1" id="KW-1133">Transmembrane helix</keyword>
<dbReference type="InterPro" id="IPR003832">
    <property type="entry name" value="DUF212"/>
</dbReference>
<dbReference type="Pfam" id="PF02681">
    <property type="entry name" value="DUF212"/>
    <property type="match status" value="1"/>
</dbReference>
<dbReference type="AlphaFoldDB" id="A0ABD7F5Q4"/>
<accession>A0ABD7F5Q4</accession>
<sequence length="136" mass="15121">MNYYIYLITPFIAWFICGVIKFAVNCIKERRFTFDLIGYGGMPSNHSAIVSSMASLIAFKEGINTAAFGVALTLAFIVILDANSLRKQIGKHAKVINHLEYYQGDKLRERIGHSKLEILTGIILGSCVGFILGLFK</sequence>
<dbReference type="PANTHER" id="PTHR31446:SF39">
    <property type="entry name" value="ACID PHOSPHATASE_VANADIUM-DEPENDENT HALOPEROXIDASE-RELATED PROTEIN"/>
    <property type="match status" value="1"/>
</dbReference>
<feature type="transmembrane region" description="Helical" evidence="1">
    <location>
        <begin position="65"/>
        <end position="85"/>
    </location>
</feature>
<evidence type="ECO:0000313" key="2">
    <source>
        <dbReference type="EMBL" id="QXZ23597.1"/>
    </source>
</evidence>